<dbReference type="GO" id="GO:0005524">
    <property type="term" value="F:ATP binding"/>
    <property type="evidence" value="ECO:0007669"/>
    <property type="project" value="UniProtKB-KW"/>
</dbReference>
<reference evidence="12" key="1">
    <citation type="submission" date="2022-01" db="EMBL/GenBank/DDBJ databases">
        <title>Genome Sequence Resource for Two Populations of Ditylenchus destructor, the Migratory Endoparasitic Phytonematode.</title>
        <authorList>
            <person name="Zhang H."/>
            <person name="Lin R."/>
            <person name="Xie B."/>
        </authorList>
    </citation>
    <scope>NUCLEOTIDE SEQUENCE</scope>
    <source>
        <strain evidence="12">BazhouSP</strain>
    </source>
</reference>
<dbReference type="SMART" id="SM00146">
    <property type="entry name" value="PI3Kc"/>
    <property type="match status" value="1"/>
</dbReference>
<dbReference type="InterPro" id="IPR001263">
    <property type="entry name" value="PI3K_accessory_dom"/>
</dbReference>
<evidence type="ECO:0000259" key="8">
    <source>
        <dbReference type="PROSITE" id="PS51544"/>
    </source>
</evidence>
<keyword evidence="3" id="KW-0418">Kinase</keyword>
<dbReference type="Gene3D" id="1.10.1070.11">
    <property type="entry name" value="Phosphatidylinositol 3-/4-kinase, catalytic domain"/>
    <property type="match status" value="1"/>
</dbReference>
<dbReference type="Pfam" id="PF00792">
    <property type="entry name" value="PI3K_C2"/>
    <property type="match status" value="1"/>
</dbReference>
<evidence type="ECO:0000259" key="9">
    <source>
        <dbReference type="PROSITE" id="PS51545"/>
    </source>
</evidence>
<dbReference type="SUPFAM" id="SSF56112">
    <property type="entry name" value="Protein kinase-like (PK-like)"/>
    <property type="match status" value="1"/>
</dbReference>
<keyword evidence="4" id="KW-0067">ATP-binding</keyword>
<dbReference type="SUPFAM" id="SSF49562">
    <property type="entry name" value="C2 domain (Calcium/lipid-binding domain, CaLB)"/>
    <property type="match status" value="1"/>
</dbReference>
<gene>
    <name evidence="12" type="ORF">DdX_13345</name>
</gene>
<evidence type="ECO:0000259" key="10">
    <source>
        <dbReference type="PROSITE" id="PS51546"/>
    </source>
</evidence>
<sequence length="1123" mass="129926">MMSFKNLLCFCGSSVAEVNHDDSLLAEERVKDGAMEDKKAEKRPKKSFGPAKAPQTLGAPDPTSIPSTSKHHSKMHPTPHDHPDHPGNSYYSEDQIWATNEEGDLLSISQPSTKLAFLDVFMPNGFLIPIQCPLSRTLAQLKQDIFIQGRKLPLSSHIKDISNYMFSTIGLDGVHLELYDEHKPVSSLHQCLPLLILREPDGNTEEKELAQNIGTAMGICLTEIEKNISEESRLFRLNLFETCKKAEAERGVHGLKHYTFPEEPLLPDKIVPSNTGRRESKAEFLKPIQIHDVLEKTPSEVIRLSLRELKKFYQISETTNDFILQIAGRTVFVTQEIFITQFQYIRSCFENYRIPKLILRRKQAVFKHYHEPPKIFEPSYVRKEKHSQYFKMEKEKQQTRVFWDLDDNLKVKILSASQSDVVGRHILDVKDVEPVSPSNPRWKLGTIEFDVYLKDIPECTQLCFALISLRKKKSRVELKPIGWMNLYIFDWRHHLVQGKQALALWPFPKGCTLEDVTFLNGAYAFNFNDATVACRIEIELPEYEAIIEYPNQPIIDKFIEVIEAREAEESKTKPKITKFVPGNPDLDRVLLLRRTLDASKLTVEEQLFIWSMRHKIRDLFPQMILVLADCAKICEFYNLLRSWPSLNVDTAVELLDGRYVDLRLRAMAVEHLDKSLNDDQLRLYLLVLVQAIRYEPHMDSPLVNMLVRRSLLNYHVGHMVFWLLRAELAHFVLVPACSKITPLYIRFALMLEAYCRGNSAHLDALMKQVTMMSTLTTLSITIRGIGNKDIANKKLQQELFLRKDSLQNMCSPLNPTDSLGELIVENCRVLGSAKMPLKLTWKNPELLSEISIPTHELIFKNGDDMRQDMLTLQVMRIMDAKWKNHNIDYCMTLYDVLPMGRNIGLIQVVQNCQTLFQIQKQVGSSLNMDVASLNKHIYQKCAGDSKQYMECVDRFAGSLAGYFIATYVIGIKDRHQDNIMLAQDGRIFHIDFGHFLGHTKTKLWINRERTEYILTDHFLYVISKGNNNFKNTHEYNNFRESTNRGFMIIYHHARFFIALFRMMLCMGLPELTDNDVTFLRSSLMYDEMDRKKAGNAFKHIFEEVVKSNWATSINWFFHSMKHI</sequence>
<dbReference type="Gene3D" id="3.10.20.770">
    <property type="match status" value="1"/>
</dbReference>
<evidence type="ECO:0000256" key="3">
    <source>
        <dbReference type="ARBA" id="ARBA00022777"/>
    </source>
</evidence>
<keyword evidence="2" id="KW-0547">Nucleotide-binding</keyword>
<dbReference type="AlphaFoldDB" id="A0AAD4MWA8"/>
<dbReference type="GO" id="GO:0048015">
    <property type="term" value="P:phosphatidylinositol-mediated signaling"/>
    <property type="evidence" value="ECO:0007669"/>
    <property type="project" value="TreeGrafter"/>
</dbReference>
<comment type="caution">
    <text evidence="12">The sequence shown here is derived from an EMBL/GenBank/DDBJ whole genome shotgun (WGS) entry which is preliminary data.</text>
</comment>
<evidence type="ECO:0000256" key="5">
    <source>
        <dbReference type="PROSITE-ProRule" id="PRU00880"/>
    </source>
</evidence>
<keyword evidence="13" id="KW-1185">Reference proteome</keyword>
<dbReference type="Pfam" id="PF00794">
    <property type="entry name" value="PI3K_rbd"/>
    <property type="match status" value="1"/>
</dbReference>
<dbReference type="SUPFAM" id="SSF54236">
    <property type="entry name" value="Ubiquitin-like"/>
    <property type="match status" value="1"/>
</dbReference>
<dbReference type="EMBL" id="JAKKPZ010000052">
    <property type="protein sequence ID" value="KAI1705906.1"/>
    <property type="molecule type" value="Genomic_DNA"/>
</dbReference>
<dbReference type="GO" id="GO:0005886">
    <property type="term" value="C:plasma membrane"/>
    <property type="evidence" value="ECO:0007669"/>
    <property type="project" value="TreeGrafter"/>
</dbReference>
<dbReference type="PROSITE" id="PS00916">
    <property type="entry name" value="PI3_4_KINASE_2"/>
    <property type="match status" value="1"/>
</dbReference>
<dbReference type="PANTHER" id="PTHR10048:SF111">
    <property type="entry name" value="PHOSPHATIDYLINOSITOL 3-KINASE AGE-1"/>
    <property type="match status" value="1"/>
</dbReference>
<dbReference type="InterPro" id="IPR015433">
    <property type="entry name" value="PI3/4_kinase"/>
</dbReference>
<proteinExistence type="inferred from homology"/>
<organism evidence="12 13">
    <name type="scientific">Ditylenchus destructor</name>
    <dbReference type="NCBI Taxonomy" id="166010"/>
    <lineage>
        <taxon>Eukaryota</taxon>
        <taxon>Metazoa</taxon>
        <taxon>Ecdysozoa</taxon>
        <taxon>Nematoda</taxon>
        <taxon>Chromadorea</taxon>
        <taxon>Rhabditida</taxon>
        <taxon>Tylenchina</taxon>
        <taxon>Tylenchomorpha</taxon>
        <taxon>Sphaerularioidea</taxon>
        <taxon>Anguinidae</taxon>
        <taxon>Anguininae</taxon>
        <taxon>Ditylenchus</taxon>
    </lineage>
</organism>
<evidence type="ECO:0000259" key="11">
    <source>
        <dbReference type="PROSITE" id="PS51547"/>
    </source>
</evidence>
<dbReference type="InterPro" id="IPR042236">
    <property type="entry name" value="PI3K_accessory_sf"/>
</dbReference>
<dbReference type="InterPro" id="IPR035892">
    <property type="entry name" value="C2_domain_sf"/>
</dbReference>
<dbReference type="InterPro" id="IPR018936">
    <property type="entry name" value="PI3/4_kinase_CS"/>
</dbReference>
<name>A0AAD4MWA8_9BILA</name>
<dbReference type="Gene3D" id="2.60.40.150">
    <property type="entry name" value="C2 domain"/>
    <property type="match status" value="1"/>
</dbReference>
<dbReference type="InterPro" id="IPR003113">
    <property type="entry name" value="PI3K_ABD"/>
</dbReference>
<dbReference type="Pfam" id="PF00613">
    <property type="entry name" value="PI3Ka"/>
    <property type="match status" value="1"/>
</dbReference>
<dbReference type="Proteomes" id="UP001201812">
    <property type="component" value="Unassembled WGS sequence"/>
</dbReference>
<dbReference type="InterPro" id="IPR002420">
    <property type="entry name" value="PI3K-type_C2_dom"/>
</dbReference>
<feature type="domain" description="PI3K/PI4K catalytic" evidence="7">
    <location>
        <begin position="823"/>
        <end position="1109"/>
    </location>
</feature>
<evidence type="ECO:0000259" key="7">
    <source>
        <dbReference type="PROSITE" id="PS50290"/>
    </source>
</evidence>
<feature type="domain" description="PI3K-RBD" evidence="10">
    <location>
        <begin position="269"/>
        <end position="361"/>
    </location>
</feature>
<dbReference type="PROSITE" id="PS00915">
    <property type="entry name" value="PI3_4_KINASE_1"/>
    <property type="match status" value="1"/>
</dbReference>
<dbReference type="InterPro" id="IPR029071">
    <property type="entry name" value="Ubiquitin-like_domsf"/>
</dbReference>
<feature type="domain" description="PIK helical" evidence="9">
    <location>
        <begin position="575"/>
        <end position="757"/>
    </location>
</feature>
<dbReference type="SMART" id="SM00145">
    <property type="entry name" value="PI3Ka"/>
    <property type="match status" value="1"/>
</dbReference>
<dbReference type="SUPFAM" id="SSF48371">
    <property type="entry name" value="ARM repeat"/>
    <property type="match status" value="1"/>
</dbReference>
<evidence type="ECO:0000256" key="6">
    <source>
        <dbReference type="SAM" id="MobiDB-lite"/>
    </source>
</evidence>
<evidence type="ECO:0000256" key="4">
    <source>
        <dbReference type="ARBA" id="ARBA00022840"/>
    </source>
</evidence>
<dbReference type="PROSITE" id="PS50290">
    <property type="entry name" value="PI3_4_KINASE_3"/>
    <property type="match status" value="1"/>
</dbReference>
<dbReference type="GO" id="GO:0043491">
    <property type="term" value="P:phosphatidylinositol 3-kinase/protein kinase B signal transduction"/>
    <property type="evidence" value="ECO:0007669"/>
    <property type="project" value="TreeGrafter"/>
</dbReference>
<dbReference type="Gene3D" id="3.30.1010.10">
    <property type="entry name" value="Phosphatidylinositol 3-kinase Catalytic Subunit, Chain A, domain 4"/>
    <property type="match status" value="1"/>
</dbReference>
<evidence type="ECO:0000256" key="1">
    <source>
        <dbReference type="ARBA" id="ARBA00022679"/>
    </source>
</evidence>
<dbReference type="PANTHER" id="PTHR10048">
    <property type="entry name" value="PHOSPHATIDYLINOSITOL KINASE"/>
    <property type="match status" value="1"/>
</dbReference>
<dbReference type="GO" id="GO:0035005">
    <property type="term" value="F:1-phosphatidylinositol-4-phosphate 3-kinase activity"/>
    <property type="evidence" value="ECO:0007669"/>
    <property type="project" value="TreeGrafter"/>
</dbReference>
<protein>
    <submittedName>
        <fullName evidence="12">Phosphatidylinositol 3- and 4-kinase domain-containing protein</fullName>
    </submittedName>
</protein>
<evidence type="ECO:0000313" key="13">
    <source>
        <dbReference type="Proteomes" id="UP001201812"/>
    </source>
</evidence>
<evidence type="ECO:0000256" key="2">
    <source>
        <dbReference type="ARBA" id="ARBA00022741"/>
    </source>
</evidence>
<dbReference type="GO" id="GO:0016477">
    <property type="term" value="P:cell migration"/>
    <property type="evidence" value="ECO:0007669"/>
    <property type="project" value="TreeGrafter"/>
</dbReference>
<dbReference type="Pfam" id="PF02192">
    <property type="entry name" value="PI3K_p85B"/>
    <property type="match status" value="1"/>
</dbReference>
<comment type="similarity">
    <text evidence="5">Belongs to the PI3/PI4-kinase family.</text>
</comment>
<dbReference type="SMART" id="SM00143">
    <property type="entry name" value="PI3K_p85B"/>
    <property type="match status" value="1"/>
</dbReference>
<accession>A0AAD4MWA8</accession>
<feature type="domain" description="C2 PI3K-type" evidence="11">
    <location>
        <begin position="386"/>
        <end position="541"/>
    </location>
</feature>
<evidence type="ECO:0000313" key="12">
    <source>
        <dbReference type="EMBL" id="KAI1705906.1"/>
    </source>
</evidence>
<dbReference type="InterPro" id="IPR000403">
    <property type="entry name" value="PI3/4_kinase_cat_dom"/>
</dbReference>
<dbReference type="Pfam" id="PF00454">
    <property type="entry name" value="PI3_PI4_kinase"/>
    <property type="match status" value="1"/>
</dbReference>
<dbReference type="SMART" id="SM00144">
    <property type="entry name" value="PI3K_rbd"/>
    <property type="match status" value="1"/>
</dbReference>
<dbReference type="GO" id="GO:0016303">
    <property type="term" value="F:1-phosphatidylinositol-3-kinase activity"/>
    <property type="evidence" value="ECO:0007669"/>
    <property type="project" value="TreeGrafter"/>
</dbReference>
<dbReference type="PROSITE" id="PS51545">
    <property type="entry name" value="PIK_HELICAL"/>
    <property type="match status" value="1"/>
</dbReference>
<dbReference type="GO" id="GO:0005737">
    <property type="term" value="C:cytoplasm"/>
    <property type="evidence" value="ECO:0007669"/>
    <property type="project" value="TreeGrafter"/>
</dbReference>
<dbReference type="InterPro" id="IPR011009">
    <property type="entry name" value="Kinase-like_dom_sf"/>
</dbReference>
<dbReference type="InterPro" id="IPR036940">
    <property type="entry name" value="PI3/4_kinase_cat_sf"/>
</dbReference>
<dbReference type="InterPro" id="IPR016024">
    <property type="entry name" value="ARM-type_fold"/>
</dbReference>
<dbReference type="PROSITE" id="PS51544">
    <property type="entry name" value="PI3K_ABD"/>
    <property type="match status" value="1"/>
</dbReference>
<feature type="region of interest" description="Disordered" evidence="6">
    <location>
        <begin position="29"/>
        <end position="91"/>
    </location>
</feature>
<dbReference type="GO" id="GO:0005942">
    <property type="term" value="C:phosphatidylinositol 3-kinase complex"/>
    <property type="evidence" value="ECO:0007669"/>
    <property type="project" value="TreeGrafter"/>
</dbReference>
<dbReference type="Gene3D" id="1.25.40.70">
    <property type="entry name" value="Phosphatidylinositol 3-kinase, accessory domain (PIK)"/>
    <property type="match status" value="1"/>
</dbReference>
<dbReference type="InterPro" id="IPR000341">
    <property type="entry name" value="PI3K_Ras-bd_dom"/>
</dbReference>
<feature type="domain" description="PI3K-ABD" evidence="8">
    <location>
        <begin position="112"/>
        <end position="201"/>
    </location>
</feature>
<dbReference type="PROSITE" id="PS51546">
    <property type="entry name" value="PI3K_RBD"/>
    <property type="match status" value="1"/>
</dbReference>
<dbReference type="PROSITE" id="PS51547">
    <property type="entry name" value="C2_PI3K"/>
    <property type="match status" value="1"/>
</dbReference>
<keyword evidence="1" id="KW-0808">Transferase</keyword>
<feature type="compositionally biased region" description="Basic and acidic residues" evidence="6">
    <location>
        <begin position="29"/>
        <end position="40"/>
    </location>
</feature>